<protein>
    <submittedName>
        <fullName evidence="2">DUF1990 domain-containing protein</fullName>
    </submittedName>
</protein>
<gene>
    <name evidence="2" type="ORF">JK358_32205</name>
</gene>
<evidence type="ECO:0000259" key="1">
    <source>
        <dbReference type="Pfam" id="PF09348"/>
    </source>
</evidence>
<comment type="caution">
    <text evidence="2">The sequence shown here is derived from an EMBL/GenBank/DDBJ whole genome shotgun (WGS) entry which is preliminary data.</text>
</comment>
<feature type="domain" description="DUF1990" evidence="1">
    <location>
        <begin position="11"/>
        <end position="167"/>
    </location>
</feature>
<evidence type="ECO:0000313" key="3">
    <source>
        <dbReference type="Proteomes" id="UP000602198"/>
    </source>
</evidence>
<sequence length="171" mass="19070">MPHQSTETPFTYPDVGATRGEFPPGYRHFRRRRRIGSGRAVFEQAAADILAYRMQKATGIFAQATTPTAEPGTEVRMFFGLARIGITAPARVVYVVDEPDRRGFAYGTLAGHPLRGEELFVAEYDPTDDSVHVVVAAFSRPGPWYARLGSPVVRQIQRIFSARYINALRPN</sequence>
<dbReference type="Proteomes" id="UP000602198">
    <property type="component" value="Unassembled WGS sequence"/>
</dbReference>
<dbReference type="InterPro" id="IPR018960">
    <property type="entry name" value="DUF1990"/>
</dbReference>
<organism evidence="2 3">
    <name type="scientific">Nocardia acididurans</name>
    <dbReference type="NCBI Taxonomy" id="2802282"/>
    <lineage>
        <taxon>Bacteria</taxon>
        <taxon>Bacillati</taxon>
        <taxon>Actinomycetota</taxon>
        <taxon>Actinomycetes</taxon>
        <taxon>Mycobacteriales</taxon>
        <taxon>Nocardiaceae</taxon>
        <taxon>Nocardia</taxon>
    </lineage>
</organism>
<dbReference type="EMBL" id="JAERRJ010000014">
    <property type="protein sequence ID" value="MBL1079077.1"/>
    <property type="molecule type" value="Genomic_DNA"/>
</dbReference>
<dbReference type="Pfam" id="PF09348">
    <property type="entry name" value="DUF1990"/>
    <property type="match status" value="1"/>
</dbReference>
<dbReference type="PIRSF" id="PIRSF010260">
    <property type="entry name" value="UCP010260"/>
    <property type="match status" value="1"/>
</dbReference>
<dbReference type="PANTHER" id="PTHR34202:SF1">
    <property type="entry name" value="UPF0548 PROTEIN"/>
    <property type="match status" value="1"/>
</dbReference>
<accession>A0ABS1MEK7</accession>
<proteinExistence type="predicted"/>
<dbReference type="InterPro" id="IPR014457">
    <property type="entry name" value="UCP010260"/>
</dbReference>
<keyword evidence="3" id="KW-1185">Reference proteome</keyword>
<evidence type="ECO:0000313" key="2">
    <source>
        <dbReference type="EMBL" id="MBL1079077.1"/>
    </source>
</evidence>
<name>A0ABS1MEK7_9NOCA</name>
<dbReference type="RefSeq" id="WP_201954957.1">
    <property type="nucleotide sequence ID" value="NZ_JAERRJ010000014.1"/>
</dbReference>
<reference evidence="2 3" key="1">
    <citation type="submission" date="2021-01" db="EMBL/GenBank/DDBJ databases">
        <title>WGS of actinomycetes isolated from Thailand.</title>
        <authorList>
            <person name="Thawai C."/>
        </authorList>
    </citation>
    <scope>NUCLEOTIDE SEQUENCE [LARGE SCALE GENOMIC DNA]</scope>
    <source>
        <strain evidence="2 3">LPG 2</strain>
    </source>
</reference>
<dbReference type="PANTHER" id="PTHR34202">
    <property type="entry name" value="UPF0548 PROTEIN"/>
    <property type="match status" value="1"/>
</dbReference>